<dbReference type="InterPro" id="IPR036908">
    <property type="entry name" value="RlpA-like_sf"/>
</dbReference>
<gene>
    <name evidence="7" type="primary">LOC115732493</name>
</gene>
<evidence type="ECO:0000256" key="3">
    <source>
        <dbReference type="ARBA" id="ARBA00022525"/>
    </source>
</evidence>
<dbReference type="GeneID" id="115732493"/>
<accession>A0ABM3HXT6</accession>
<feature type="chain" id="PRO_5045979329" evidence="5">
    <location>
        <begin position="28"/>
        <end position="140"/>
    </location>
</feature>
<name>A0ABM3HXT6_9MYRT</name>
<dbReference type="PANTHER" id="PTHR33191:SF77">
    <property type="entry name" value="RIPENING-RELATED PROTEIN 1"/>
    <property type="match status" value="1"/>
</dbReference>
<dbReference type="Proteomes" id="UP000827889">
    <property type="component" value="Chromosome 9"/>
</dbReference>
<evidence type="ECO:0000256" key="2">
    <source>
        <dbReference type="ARBA" id="ARBA00005592"/>
    </source>
</evidence>
<evidence type="ECO:0000313" key="6">
    <source>
        <dbReference type="Proteomes" id="UP000827889"/>
    </source>
</evidence>
<sequence>MLLLQNCGVVVASVGSVAGLWVRGTRGQCHTDDSAACCKKGEFTAYKCSPTVRRRTKWRYRLAWFNNEKRCGKEITIHGNGRSLKVKVADECSSTMGCDTAHDFRPPCPNYIVDASRAVWNALGIPEGDWGWMEIFWSED</sequence>
<keyword evidence="6" id="KW-1185">Reference proteome</keyword>
<keyword evidence="4 5" id="KW-0732">Signal</keyword>
<comment type="subcellular location">
    <subcellularLocation>
        <location evidence="1">Secreted</location>
    </subcellularLocation>
</comment>
<evidence type="ECO:0000256" key="4">
    <source>
        <dbReference type="ARBA" id="ARBA00022729"/>
    </source>
</evidence>
<reference evidence="7" key="1">
    <citation type="submission" date="2025-08" db="UniProtKB">
        <authorList>
            <consortium name="RefSeq"/>
        </authorList>
    </citation>
    <scope>IDENTIFICATION</scope>
    <source>
        <tissue evidence="7">Leaf</tissue>
    </source>
</reference>
<comment type="similarity">
    <text evidence="2">Belongs to the kiwellin family.</text>
</comment>
<dbReference type="InterPro" id="IPR039271">
    <property type="entry name" value="Kiwellin-like"/>
</dbReference>
<dbReference type="RefSeq" id="XP_048141413.1">
    <property type="nucleotide sequence ID" value="XM_048285456.1"/>
</dbReference>
<dbReference type="SUPFAM" id="SSF50685">
    <property type="entry name" value="Barwin-like endoglucanases"/>
    <property type="match status" value="1"/>
</dbReference>
<evidence type="ECO:0000256" key="1">
    <source>
        <dbReference type="ARBA" id="ARBA00004613"/>
    </source>
</evidence>
<keyword evidence="3" id="KW-0964">Secreted</keyword>
<proteinExistence type="inferred from homology"/>
<dbReference type="Gene3D" id="2.40.40.10">
    <property type="entry name" value="RlpA-like domain"/>
    <property type="match status" value="1"/>
</dbReference>
<evidence type="ECO:0000313" key="7">
    <source>
        <dbReference type="RefSeq" id="XP_048141413.1"/>
    </source>
</evidence>
<dbReference type="PANTHER" id="PTHR33191">
    <property type="entry name" value="RIPENING-RELATED PROTEIN 2-RELATED"/>
    <property type="match status" value="1"/>
</dbReference>
<dbReference type="Pfam" id="PF24300">
    <property type="entry name" value="KWL1"/>
    <property type="match status" value="1"/>
</dbReference>
<evidence type="ECO:0000256" key="5">
    <source>
        <dbReference type="SAM" id="SignalP"/>
    </source>
</evidence>
<feature type="signal peptide" evidence="5">
    <location>
        <begin position="1"/>
        <end position="27"/>
    </location>
</feature>
<protein>
    <submittedName>
        <fullName evidence="7">Kiwellin-1-like</fullName>
    </submittedName>
</protein>
<organism evidence="6 7">
    <name type="scientific">Rhodamnia argentea</name>
    <dbReference type="NCBI Taxonomy" id="178133"/>
    <lineage>
        <taxon>Eukaryota</taxon>
        <taxon>Viridiplantae</taxon>
        <taxon>Streptophyta</taxon>
        <taxon>Embryophyta</taxon>
        <taxon>Tracheophyta</taxon>
        <taxon>Spermatophyta</taxon>
        <taxon>Magnoliopsida</taxon>
        <taxon>eudicotyledons</taxon>
        <taxon>Gunneridae</taxon>
        <taxon>Pentapetalae</taxon>
        <taxon>rosids</taxon>
        <taxon>malvids</taxon>
        <taxon>Myrtales</taxon>
        <taxon>Myrtaceae</taxon>
        <taxon>Myrtoideae</taxon>
        <taxon>Myrteae</taxon>
        <taxon>Australasian group</taxon>
        <taxon>Rhodamnia</taxon>
    </lineage>
</organism>